<dbReference type="RefSeq" id="WP_089773306.1">
    <property type="nucleotide sequence ID" value="NZ_FNTX01000002.1"/>
</dbReference>
<protein>
    <submittedName>
        <fullName evidence="1">2-iminobutanoate/2-iminopropanoate deaminase</fullName>
    </submittedName>
</protein>
<dbReference type="InterPro" id="IPR035959">
    <property type="entry name" value="RutC-like_sf"/>
</dbReference>
<dbReference type="PANTHER" id="PTHR11803:SF39">
    <property type="entry name" value="2-IMINOBUTANOATE_2-IMINOPROPANOATE DEAMINASE"/>
    <property type="match status" value="1"/>
</dbReference>
<accession>A0A1H5KLA3</accession>
<dbReference type="OrthoDB" id="9815126at2"/>
<dbReference type="CDD" id="cd00448">
    <property type="entry name" value="YjgF_YER057c_UK114_family"/>
    <property type="match status" value="1"/>
</dbReference>
<organism evidence="1 2">
    <name type="scientific">Ruania alba</name>
    <dbReference type="NCBI Taxonomy" id="648782"/>
    <lineage>
        <taxon>Bacteria</taxon>
        <taxon>Bacillati</taxon>
        <taxon>Actinomycetota</taxon>
        <taxon>Actinomycetes</taxon>
        <taxon>Micrococcales</taxon>
        <taxon>Ruaniaceae</taxon>
        <taxon>Ruania</taxon>
    </lineage>
</organism>
<dbReference type="Gene3D" id="3.30.1330.40">
    <property type="entry name" value="RutC-like"/>
    <property type="match status" value="1"/>
</dbReference>
<reference evidence="2" key="1">
    <citation type="submission" date="2016-10" db="EMBL/GenBank/DDBJ databases">
        <authorList>
            <person name="Varghese N."/>
            <person name="Submissions S."/>
        </authorList>
    </citation>
    <scope>NUCLEOTIDE SEQUENCE [LARGE SCALE GENOMIC DNA]</scope>
    <source>
        <strain evidence="2">DSM 21368</strain>
    </source>
</reference>
<dbReference type="InterPro" id="IPR006175">
    <property type="entry name" value="YjgF/YER057c/UK114"/>
</dbReference>
<evidence type="ECO:0000313" key="2">
    <source>
        <dbReference type="Proteomes" id="UP000199220"/>
    </source>
</evidence>
<name>A0A1H5KLA3_9MICO</name>
<keyword evidence="2" id="KW-1185">Reference proteome</keyword>
<dbReference type="Pfam" id="PF01042">
    <property type="entry name" value="Ribonuc_L-PSP"/>
    <property type="match status" value="1"/>
</dbReference>
<gene>
    <name evidence="1" type="ORF">SAMN04488554_2329</name>
</gene>
<dbReference type="GO" id="GO:0005829">
    <property type="term" value="C:cytosol"/>
    <property type="evidence" value="ECO:0007669"/>
    <property type="project" value="TreeGrafter"/>
</dbReference>
<dbReference type="PANTHER" id="PTHR11803">
    <property type="entry name" value="2-IMINOBUTANOATE/2-IMINOPROPANOATE DEAMINASE RIDA"/>
    <property type="match status" value="1"/>
</dbReference>
<dbReference type="GO" id="GO:0019239">
    <property type="term" value="F:deaminase activity"/>
    <property type="evidence" value="ECO:0007669"/>
    <property type="project" value="TreeGrafter"/>
</dbReference>
<dbReference type="SUPFAM" id="SSF55298">
    <property type="entry name" value="YjgF-like"/>
    <property type="match status" value="1"/>
</dbReference>
<dbReference type="Proteomes" id="UP000199220">
    <property type="component" value="Unassembled WGS sequence"/>
</dbReference>
<proteinExistence type="predicted"/>
<sequence>MRFVVSPEAPSPAGPYSHAVVVGGFVYTAGFGPQHPETGAVADDVVEQTRQVLENLQMALHAVGSDLGQVVKTTCHLRHPERDFAEFNVAYREFFDEPYPVRTTVGSELPGILVEIDAVAVSADTAETA</sequence>
<dbReference type="EMBL" id="FNTX01000002">
    <property type="protein sequence ID" value="SEE65555.1"/>
    <property type="molecule type" value="Genomic_DNA"/>
</dbReference>
<dbReference type="STRING" id="648782.SAMN04488554_2329"/>
<evidence type="ECO:0000313" key="1">
    <source>
        <dbReference type="EMBL" id="SEE65555.1"/>
    </source>
</evidence>
<dbReference type="AlphaFoldDB" id="A0A1H5KLA3"/>